<evidence type="ECO:0000313" key="13">
    <source>
        <dbReference type="Proteomes" id="UP001200034"/>
    </source>
</evidence>
<evidence type="ECO:0000256" key="8">
    <source>
        <dbReference type="ARBA" id="ARBA00045980"/>
    </source>
</evidence>
<comment type="cofactor">
    <cofactor evidence="10">
        <name>Mn(2+)</name>
        <dbReference type="ChEBI" id="CHEBI:29035"/>
    </cofactor>
    <cofactor evidence="10">
        <name>Ni(2+)</name>
        <dbReference type="ChEBI" id="CHEBI:49786"/>
    </cofactor>
</comment>
<dbReference type="Proteomes" id="UP001200034">
    <property type="component" value="Unassembled WGS sequence"/>
</dbReference>
<reference evidence="12" key="1">
    <citation type="journal article" date="2021" name="Mol. Ecol. Resour.">
        <title>Phylogenomic analyses of the genus Drosophila reveals genomic signals of climate adaptation.</title>
        <authorList>
            <person name="Li F."/>
            <person name="Rane R.V."/>
            <person name="Luria V."/>
            <person name="Xiong Z."/>
            <person name="Chen J."/>
            <person name="Li Z."/>
            <person name="Catullo R.A."/>
            <person name="Griffin P.C."/>
            <person name="Schiffer M."/>
            <person name="Pearce S."/>
            <person name="Lee S.F."/>
            <person name="McElroy K."/>
            <person name="Stocker A."/>
            <person name="Shirriffs J."/>
            <person name="Cockerell F."/>
            <person name="Coppin C."/>
            <person name="Sgro C.M."/>
            <person name="Karger A."/>
            <person name="Cain J.W."/>
            <person name="Weber J.A."/>
            <person name="Santpere G."/>
            <person name="Kirschner M.W."/>
            <person name="Hoffmann A.A."/>
            <person name="Oakeshott J.G."/>
            <person name="Zhang G."/>
        </authorList>
    </citation>
    <scope>NUCLEOTIDE SEQUENCE</scope>
    <source>
        <strain evidence="12">BGI-SZ-2011g</strain>
    </source>
</reference>
<organism evidence="12 13">
    <name type="scientific">Drosophila rubida</name>
    <dbReference type="NCBI Taxonomy" id="30044"/>
    <lineage>
        <taxon>Eukaryota</taxon>
        <taxon>Metazoa</taxon>
        <taxon>Ecdysozoa</taxon>
        <taxon>Arthropoda</taxon>
        <taxon>Hexapoda</taxon>
        <taxon>Insecta</taxon>
        <taxon>Pterygota</taxon>
        <taxon>Neoptera</taxon>
        <taxon>Endopterygota</taxon>
        <taxon>Diptera</taxon>
        <taxon>Brachycera</taxon>
        <taxon>Muscomorpha</taxon>
        <taxon>Ephydroidea</taxon>
        <taxon>Drosophilidae</taxon>
        <taxon>Drosophila</taxon>
    </lineage>
</organism>
<dbReference type="GO" id="GO:0032259">
    <property type="term" value="P:methylation"/>
    <property type="evidence" value="ECO:0007669"/>
    <property type="project" value="UniProtKB-KW"/>
</dbReference>
<comment type="caution">
    <text evidence="12">The sequence shown here is derived from an EMBL/GenBank/DDBJ whole genome shotgun (WGS) entry which is preliminary data.</text>
</comment>
<dbReference type="GO" id="GO:0046872">
    <property type="term" value="F:metal ion binding"/>
    <property type="evidence" value="ECO:0007669"/>
    <property type="project" value="UniProtKB-UniRule"/>
</dbReference>
<keyword evidence="7 10" id="KW-0464">Manganese</keyword>
<dbReference type="InterPro" id="IPR039763">
    <property type="entry name" value="ARMT1"/>
</dbReference>
<feature type="non-terminal residue" evidence="12">
    <location>
        <position position="1"/>
    </location>
</feature>
<dbReference type="InterPro" id="IPR036075">
    <property type="entry name" value="ARMT-1-like_metal-bd_sf"/>
</dbReference>
<keyword evidence="5 10" id="KW-0479">Metal-binding</keyword>
<sequence>KLEEFVEKHHILVISPPLNEPLSARFYYSCAYRTFRIRAPHMLHELAHSMRDNEESIMKQCGNYAQYDLRRVIWSLNILRSEILQNRPFKLFYDKEPDAKEWNMSLKQLVSREKNQWFTSTWLFAECYLYRRIWAAFRRAETLRNFDYFSPVKFSTVRGLVPLMNNIVIATRGMTLSQANFQFMLKLSLWANRCDLSNTTEVPNEHIMQLIDEYEKDLLTDQSADIWCLLTENGRSKTHSVVIDIILDNAAYELFTDLLLAEYLIESGLAKKVRFHVKDRPWFVSDVTEADFNWMLNSFLCNQQGELSAFGHNLRGLMQDKCIELCSVCDFWTKPSGFSSMRELFPCLYVGISFSTLAIFKGDLNYRKLLEDVSRSPTTPLIECLGDFMPTSICALRVIKSDIYCGMPVCVVDWLTEDDSQWMGRAEKAVIQLAVKPR</sequence>
<evidence type="ECO:0000256" key="6">
    <source>
        <dbReference type="ARBA" id="ARBA00022801"/>
    </source>
</evidence>
<dbReference type="EC" id="3.1.3.-" evidence="10"/>
<comment type="catalytic activity">
    <reaction evidence="9 10">
        <text>beta-D-fructose 6-phosphate = dihydroxyacetone + D-glyceraldehyde 3-phosphate</text>
        <dbReference type="Rhea" id="RHEA:28002"/>
        <dbReference type="ChEBI" id="CHEBI:16016"/>
        <dbReference type="ChEBI" id="CHEBI:57634"/>
        <dbReference type="ChEBI" id="CHEBI:59776"/>
    </reaction>
</comment>
<evidence type="ECO:0000256" key="3">
    <source>
        <dbReference type="ARBA" id="ARBA00009519"/>
    </source>
</evidence>
<keyword evidence="10" id="KW-0808">Transferase</keyword>
<keyword evidence="6 10" id="KW-0378">Hydrolase</keyword>
<dbReference type="GO" id="GO:0005634">
    <property type="term" value="C:nucleus"/>
    <property type="evidence" value="ECO:0007669"/>
    <property type="project" value="TreeGrafter"/>
</dbReference>
<evidence type="ECO:0000256" key="2">
    <source>
        <dbReference type="ARBA" id="ARBA00001326"/>
    </source>
</evidence>
<evidence type="ECO:0000256" key="5">
    <source>
        <dbReference type="ARBA" id="ARBA00022723"/>
    </source>
</evidence>
<evidence type="ECO:0000256" key="4">
    <source>
        <dbReference type="ARBA" id="ARBA00022596"/>
    </source>
</evidence>
<evidence type="ECO:0000256" key="7">
    <source>
        <dbReference type="ARBA" id="ARBA00023211"/>
    </source>
</evidence>
<protein>
    <recommendedName>
        <fullName evidence="10">Sugar phosphate phosphatase</fullName>
        <ecNumber evidence="10">2.1.1.-</ecNumber>
        <ecNumber evidence="10">3.1.3.-</ecNumber>
    </recommendedName>
</protein>
<dbReference type="GO" id="GO:0016791">
    <property type="term" value="F:phosphatase activity"/>
    <property type="evidence" value="ECO:0007669"/>
    <property type="project" value="TreeGrafter"/>
</dbReference>
<gene>
    <name evidence="12" type="ORF">KR093_006856</name>
</gene>
<feature type="domain" description="Damage-control phosphatase ARMT1-like metal-binding" evidence="11">
    <location>
        <begin position="37"/>
        <end position="412"/>
    </location>
</feature>
<evidence type="ECO:0000256" key="9">
    <source>
        <dbReference type="ARBA" id="ARBA00048809"/>
    </source>
</evidence>
<dbReference type="EC" id="2.1.1.-" evidence="10"/>
<dbReference type="Gene3D" id="1.20.930.60">
    <property type="match status" value="1"/>
</dbReference>
<dbReference type="PANTHER" id="PTHR12260:SF6">
    <property type="entry name" value="DAMAGE-CONTROL PHOSPHATASE ARMT1"/>
    <property type="match status" value="1"/>
</dbReference>
<comment type="similarity">
    <text evidence="3 10">Belongs to the damage-control phosphatase family. Sugar phosphate phosphatase III subfamily.</text>
</comment>
<comment type="domain">
    <text evidence="10">Subfamily III proteins have a conserved RTxK motif about 40-50 residues from the C-terminus; the threonine may be replaced by serine or cysteine.</text>
</comment>
<dbReference type="PANTHER" id="PTHR12260">
    <property type="entry name" value="DAMAGE-CONTROL PHOSPHATASE ARMT1"/>
    <property type="match status" value="1"/>
</dbReference>
<dbReference type="GO" id="GO:0006974">
    <property type="term" value="P:DNA damage response"/>
    <property type="evidence" value="ECO:0007669"/>
    <property type="project" value="TreeGrafter"/>
</dbReference>
<dbReference type="EMBL" id="JAJJHW010003889">
    <property type="protein sequence ID" value="KAH8355152.1"/>
    <property type="molecule type" value="Genomic_DNA"/>
</dbReference>
<evidence type="ECO:0000256" key="10">
    <source>
        <dbReference type="RuleBase" id="RU367030"/>
    </source>
</evidence>
<feature type="non-terminal residue" evidence="12">
    <location>
        <position position="438"/>
    </location>
</feature>
<comment type="catalytic activity">
    <reaction evidence="2 10">
        <text>beta-D-fructose 1-phosphate + H2O = D-fructose + phosphate</text>
        <dbReference type="Rhea" id="RHEA:35603"/>
        <dbReference type="ChEBI" id="CHEBI:15377"/>
        <dbReference type="ChEBI" id="CHEBI:37721"/>
        <dbReference type="ChEBI" id="CHEBI:43474"/>
        <dbReference type="ChEBI" id="CHEBI:138881"/>
    </reaction>
</comment>
<dbReference type="SUPFAM" id="SSF111321">
    <property type="entry name" value="AF1104-like"/>
    <property type="match status" value="1"/>
</dbReference>
<dbReference type="Gene3D" id="3.40.50.10880">
    <property type="entry name" value="Uncharacterised protein PF01937, DUF89, domain 3"/>
    <property type="match status" value="1"/>
</dbReference>
<dbReference type="Pfam" id="PF01937">
    <property type="entry name" value="ARMT1-like_dom"/>
    <property type="match status" value="1"/>
</dbReference>
<evidence type="ECO:0000313" key="12">
    <source>
        <dbReference type="EMBL" id="KAH8355152.1"/>
    </source>
</evidence>
<accession>A0AAD4JR77</accession>
<comment type="catalytic activity">
    <reaction evidence="1 10">
        <text>L-glutamyl-[protein] + S-adenosyl-L-methionine = [protein]-L-glutamate 5-O-methyl ester + S-adenosyl-L-homocysteine</text>
        <dbReference type="Rhea" id="RHEA:24452"/>
        <dbReference type="Rhea" id="RHEA-COMP:10208"/>
        <dbReference type="Rhea" id="RHEA-COMP:10311"/>
        <dbReference type="ChEBI" id="CHEBI:29973"/>
        <dbReference type="ChEBI" id="CHEBI:57856"/>
        <dbReference type="ChEBI" id="CHEBI:59789"/>
        <dbReference type="ChEBI" id="CHEBI:82795"/>
    </reaction>
</comment>
<name>A0AAD4JR77_9MUSC</name>
<dbReference type="AlphaFoldDB" id="A0AAD4JR77"/>
<proteinExistence type="inferred from homology"/>
<comment type="function">
    <text evidence="8 10">Metal-dependent phosphatase that shows phosphatase activity against several substrates, including fructose-1-phosphate and fructose-6-phosphate. Its preference for fructose-1-phosphate, a strong glycating agent that causes DNA damage rather than a canonical yeast metabolite, suggests a damage-control function in hexose phosphate metabolism. Has also been shown to have O-methyltransferase activity that methylates glutamate residues of target proteins to form gamma-glutamyl methyl ester residues. Possibly methylates PCNA, suggesting it is involved in the DNA damage response.</text>
</comment>
<dbReference type="InterPro" id="IPR002791">
    <property type="entry name" value="ARMT1-like_metal-bd"/>
</dbReference>
<keyword evidence="10" id="KW-0489">Methyltransferase</keyword>
<evidence type="ECO:0000259" key="11">
    <source>
        <dbReference type="Pfam" id="PF01937"/>
    </source>
</evidence>
<evidence type="ECO:0000256" key="1">
    <source>
        <dbReference type="ARBA" id="ARBA00000807"/>
    </source>
</evidence>
<dbReference type="GO" id="GO:0051998">
    <property type="term" value="F:protein carboxyl O-methyltransferase activity"/>
    <property type="evidence" value="ECO:0007669"/>
    <property type="project" value="UniProtKB-UniRule"/>
</dbReference>
<keyword evidence="13" id="KW-1185">Reference proteome</keyword>
<keyword evidence="4" id="KW-0533">Nickel</keyword>